<keyword evidence="3" id="KW-1185">Reference proteome</keyword>
<organism evidence="2 3">
    <name type="scientific">Parasphaerochaeta coccoides (strain ATCC BAA-1237 / DSM 17374 / SPN1)</name>
    <name type="common">Sphaerochaeta coccoides</name>
    <dbReference type="NCBI Taxonomy" id="760011"/>
    <lineage>
        <taxon>Bacteria</taxon>
        <taxon>Pseudomonadati</taxon>
        <taxon>Spirochaetota</taxon>
        <taxon>Spirochaetia</taxon>
        <taxon>Spirochaetales</taxon>
        <taxon>Sphaerochaetaceae</taxon>
        <taxon>Parasphaerochaeta</taxon>
    </lineage>
</organism>
<name>F4GHD1_PARC1</name>
<feature type="region of interest" description="Disordered" evidence="1">
    <location>
        <begin position="37"/>
        <end position="71"/>
    </location>
</feature>
<feature type="compositionally biased region" description="Low complexity" evidence="1">
    <location>
        <begin position="42"/>
        <end position="53"/>
    </location>
</feature>
<dbReference type="HOGENOM" id="CLU_307936_0_0_12"/>
<evidence type="ECO:0000313" key="3">
    <source>
        <dbReference type="Proteomes" id="UP000007939"/>
    </source>
</evidence>
<dbReference type="eggNOG" id="COG1196">
    <property type="taxonomic scope" value="Bacteria"/>
</dbReference>
<accession>F4GHD1</accession>
<dbReference type="STRING" id="760011.Spico_0805"/>
<dbReference type="EMBL" id="CP002659">
    <property type="protein sequence ID" value="AEC02030.1"/>
    <property type="molecule type" value="Genomic_DNA"/>
</dbReference>
<protein>
    <recommendedName>
        <fullName evidence="4">Bacteriophage tail tape measure N-terminal domain-containing protein</fullName>
    </recommendedName>
</protein>
<evidence type="ECO:0000256" key="1">
    <source>
        <dbReference type="SAM" id="MobiDB-lite"/>
    </source>
</evidence>
<gene>
    <name evidence="2" type="ordered locus">Spico_0805</name>
</gene>
<dbReference type="RefSeq" id="WP_013739426.1">
    <property type="nucleotide sequence ID" value="NC_015436.1"/>
</dbReference>
<proteinExistence type="predicted"/>
<dbReference type="Proteomes" id="UP000007939">
    <property type="component" value="Chromosome"/>
</dbReference>
<reference evidence="2 3" key="2">
    <citation type="journal article" date="2012" name="Stand. Genomic Sci.">
        <title>Complete genome sequence of the termite hindgut bacterium Spirochaeta coccoides type strain (SPN1(T)), reclassification in the genus Sphaerochaeta as Sphaerochaeta coccoides comb. nov. and emendations of the family Spirochaetaceae and the genus Sphaerochaeta.</title>
        <authorList>
            <person name="Abt B."/>
            <person name="Han C."/>
            <person name="Scheuner C."/>
            <person name="Lu M."/>
            <person name="Lapidus A."/>
            <person name="Nolan M."/>
            <person name="Lucas S."/>
            <person name="Hammon N."/>
            <person name="Deshpande S."/>
            <person name="Cheng J.F."/>
            <person name="Tapia R."/>
            <person name="Goodwin L.A."/>
            <person name="Pitluck S."/>
            <person name="Liolios K."/>
            <person name="Pagani I."/>
            <person name="Ivanova N."/>
            <person name="Mavromatis K."/>
            <person name="Mikhailova N."/>
            <person name="Huntemann M."/>
            <person name="Pati A."/>
            <person name="Chen A."/>
            <person name="Palaniappan K."/>
            <person name="Land M."/>
            <person name="Hauser L."/>
            <person name="Brambilla E.M."/>
            <person name="Rohde M."/>
            <person name="Spring S."/>
            <person name="Gronow S."/>
            <person name="Goker M."/>
            <person name="Woyke T."/>
            <person name="Bristow J."/>
            <person name="Eisen J.A."/>
            <person name="Markowitz V."/>
            <person name="Hugenholtz P."/>
            <person name="Kyrpides N.C."/>
            <person name="Klenk H.P."/>
            <person name="Detter J.C."/>
        </authorList>
    </citation>
    <scope>NUCLEOTIDE SEQUENCE [LARGE SCALE GENOMIC DNA]</scope>
    <source>
        <strain evidence="3">ATCC BAA-1237 / DSM 17374 / SPN1</strain>
    </source>
</reference>
<dbReference type="KEGG" id="scc:Spico_0805"/>
<evidence type="ECO:0000313" key="2">
    <source>
        <dbReference type="EMBL" id="AEC02030.1"/>
    </source>
</evidence>
<sequence length="959" mass="104156">MALTVTEELRLIVQAETAEAKKAIENVEEAVKNLKTSLDSNAGAQEKQAQAAKTSTDQAKQQKKATDENKKSQQDFTGILKSLTSKYLSVAAAIGLVTAATRQGIKDTIEEIEANARLQAMIDVTGKSRDISVRQISEIATQVERLTNIDDTQLKNAMAALLPLENIAVSQMERIVLSAANISKLMGTDITSAVRDLGRVLENPATEMESLKESGIFISTEIKNQVLDLIEQNKQYEAQILLLETIEGRVGGVAEKIAQTNPGKWTAFWNAFKESSQVGWKGVIGSLPDVSRLTALLQKDSDRTRRLLEFEDLAKFIAAGEFSDVKNWNLDEVLHSLEIINSNNYNKTENYKKFVSILQNILPIKAQEGMWEEQKTQAAKESLGKEKERATVLEEQAGLTASLSALYGQTDEGRKTALEADLKKLQEQQAADQLILDSYRHDPEADKEIVAEVKKRIDLYAAVIAAKQAELDGMQPTIDSDTQTYIEKLFDGGDARSFSMDIPVGFDFGRTELQTLEEQLSSVKTQITKMWSAGAEEGDTGEWKENLEILSGTYDEIAEKIEVIKHGESLRAEAEKLIASLMTDEERKAAELAAYQKTLDELEKQGLLTAQQRQELWDKAVGTAEKELTVAQAVNEEMAKMGESLKKQFFTADALGSTAAGAFESMGSAIASGGNALDGFGDSMGQFTQQVLSQISSSAIAAGLRIIAETGWAGVPVALGLFALGGITGMSAGLMGGGTGIDDSITQSMQDELEARQKLAETINSTIDTEYDLLRRQLDRNLIDVVTFREGAGNLQQQRNEADARTGLSSAAIAKVNALDAELSGMSGWDKFWSGRDEDITSEVSRINAMYAEIGTASLDRLREIMSELEKLGVKTGNVPAFASGGEFLTTGPQLIMVGDNPGGVEHVRIRPVSSQSPGMSSGATEPPNVIYIQGDVYGIDDLYGKLQIAGVKLKARGA</sequence>
<dbReference type="OrthoDB" id="5242390at2"/>
<evidence type="ECO:0008006" key="4">
    <source>
        <dbReference type="Google" id="ProtNLM"/>
    </source>
</evidence>
<reference evidence="3" key="1">
    <citation type="submission" date="2011-04" db="EMBL/GenBank/DDBJ databases">
        <title>The complete genome of Spirochaeta coccoides DSM 17374.</title>
        <authorList>
            <person name="Lucas S."/>
            <person name="Copeland A."/>
            <person name="Lapidus A."/>
            <person name="Bruce D."/>
            <person name="Goodwin L."/>
            <person name="Pitluck S."/>
            <person name="Peters L."/>
            <person name="Kyrpides N."/>
            <person name="Mavromatis K."/>
            <person name="Pagani I."/>
            <person name="Ivanova N."/>
            <person name="Ovchinnikova G."/>
            <person name="Lu M."/>
            <person name="Detter J.C."/>
            <person name="Tapia R."/>
            <person name="Han C."/>
            <person name="Land M."/>
            <person name="Hauser L."/>
            <person name="Markowitz V."/>
            <person name="Cheng J.-F."/>
            <person name="Hugenholtz P."/>
            <person name="Woyke T."/>
            <person name="Wu D."/>
            <person name="Spring S."/>
            <person name="Schroeder M."/>
            <person name="Brambilla E."/>
            <person name="Klenk H.-P."/>
            <person name="Eisen J.A."/>
        </authorList>
    </citation>
    <scope>NUCLEOTIDE SEQUENCE [LARGE SCALE GENOMIC DNA]</scope>
    <source>
        <strain evidence="3">ATCC BAA-1237 / DSM 17374 / SPN1</strain>
    </source>
</reference>
<dbReference type="AlphaFoldDB" id="F4GHD1"/>